<dbReference type="Pfam" id="PF18417">
    <property type="entry name" value="LodA_C"/>
    <property type="match status" value="1"/>
</dbReference>
<dbReference type="Proteomes" id="UP000006844">
    <property type="component" value="Chromosome"/>
</dbReference>
<feature type="domain" description="L-lysine epsilon oxidase C-terminal" evidence="2">
    <location>
        <begin position="623"/>
        <end position="798"/>
    </location>
</feature>
<dbReference type="InterPro" id="IPR033797">
    <property type="entry name" value="LodA"/>
</dbReference>
<dbReference type="AlphaFoldDB" id="E8V090"/>
<organism evidence="3 4">
    <name type="scientific">Terriglobus saanensis (strain ATCC BAA-1853 / DSM 23119 / SP1PR4)</name>
    <dbReference type="NCBI Taxonomy" id="401053"/>
    <lineage>
        <taxon>Bacteria</taxon>
        <taxon>Pseudomonadati</taxon>
        <taxon>Acidobacteriota</taxon>
        <taxon>Terriglobia</taxon>
        <taxon>Terriglobales</taxon>
        <taxon>Acidobacteriaceae</taxon>
        <taxon>Terriglobus</taxon>
    </lineage>
</organism>
<dbReference type="STRING" id="401053.AciPR4_2529"/>
<evidence type="ECO:0000259" key="1">
    <source>
        <dbReference type="Pfam" id="PF17990"/>
    </source>
</evidence>
<accession>E8V090</accession>
<sequence>MSDKQSIPIYKIHPGIGIARLGNSPDEFCISPETPASLPIACDAQGNPSVTADGSGPVRIDLFKDIRGRIKRQAARFQVYVYDDASPEGRPLRIGDTIEGGGNRGVLSNIQWRVYLANKKSAWYEFQQLEGEHGYLPGHPLRNADITDPNARQRLIIDAGPQIVDLQGKRRAAFNRYAGDTYATTFPPEDLQPSAIHTLGEILTDNEGRLLVLGGHGYSGSFNTGFGEPRINTYANNDGWFDDTSDGPVHARLFMYSEEVARTRYIDVEYPSWVIAGYPAYVPQVLDMVTLDDVMQDMAVTQFATCTHLYGKAGTFNDPQHIAPSDTGELALWKASDLRWNPTYKPWFYRDIWSILFRADEYTYLTNVLAGSNYPHNQSPRGNFDPDKLSIPPKLNEKSYVRASQSAVEANNSGALFFEAMDAGLDLMDQQAVNSRKEREGFRLMAVVKKASSREELLAALQHFAEVTCGSIPPTEVDPYLAHWKLLYAQSKEAETDPGEAYREARDRLETAIHNFAEELTPPRALVAAENPAASLTATTPPSQQAVSPHRAILTLLDRLSSQFRSGTLLADALARARAENTADPFRAYRTYLYDLLRKTGEENVFRVETKPSSRVHHLPLMPLLSGDNPISNNLPSKFLCLTDFQLYLLKQWGEGNFYNEILEGWVPASEIDPWQPYLNLQAKTGLELDRYVISNLAGGAFCPGAEVGWIMRNPSIYVEPYRIKADPLFSSFRQTAANENQIGVTEVNYSAYIDQPLSQASDYRKGLQPGDLTKMMALPWQADFNECSTQEINVSYELFNQINPDSEQDFWLQRENQVWETLWWPAHRPMQAYEFIPGTESNPAFQIVNWAWGIPQTNAGDLKMVTEWSRLGFLIRNFYIPQAELNVPSPANPKYISVERNTLEKREGESDE</sequence>
<protein>
    <recommendedName>
        <fullName evidence="5">L-lysine 6-oxidase</fullName>
    </recommendedName>
</protein>
<dbReference type="GO" id="GO:0031640">
    <property type="term" value="P:killing of cells of another organism"/>
    <property type="evidence" value="ECO:0007669"/>
    <property type="project" value="InterPro"/>
</dbReference>
<name>E8V090_TERSS</name>
<reference evidence="3 4" key="1">
    <citation type="journal article" date="2012" name="Stand. Genomic Sci.">
        <title>Complete genome sequence of Terriglobus saanensis type strain SP1PR4(T), an Acidobacteria from tundra soil.</title>
        <authorList>
            <person name="Rawat S.R."/>
            <person name="Mannisto M.K."/>
            <person name="Starovoytov V."/>
            <person name="Goodwin L."/>
            <person name="Nolan M."/>
            <person name="Hauser L."/>
            <person name="Land M."/>
            <person name="Davenport K.W."/>
            <person name="Woyke T."/>
            <person name="Haggblom M.M."/>
        </authorList>
    </citation>
    <scope>NUCLEOTIDE SEQUENCE</scope>
    <source>
        <strain evidence="4">ATCC BAA-1853 / DSM 23119 / SP1PR4</strain>
    </source>
</reference>
<dbReference type="GO" id="GO:0033736">
    <property type="term" value="F:L-lysine 6-oxidase activity"/>
    <property type="evidence" value="ECO:0007669"/>
    <property type="project" value="InterPro"/>
</dbReference>
<dbReference type="KEGG" id="tsa:AciPR4_2529"/>
<dbReference type="InterPro" id="IPR041173">
    <property type="entry name" value="LodA_C"/>
</dbReference>
<evidence type="ECO:0000313" key="4">
    <source>
        <dbReference type="Proteomes" id="UP000006844"/>
    </source>
</evidence>
<dbReference type="eggNOG" id="ENOG502Z8IE">
    <property type="taxonomic scope" value="Bacteria"/>
</dbReference>
<dbReference type="GO" id="GO:1900191">
    <property type="term" value="P:negative regulation of single-species biofilm formation"/>
    <property type="evidence" value="ECO:0007669"/>
    <property type="project" value="InterPro"/>
</dbReference>
<dbReference type="HOGENOM" id="CLU_012035_1_0_0"/>
<proteinExistence type="predicted"/>
<evidence type="ECO:0008006" key="5">
    <source>
        <dbReference type="Google" id="ProtNLM"/>
    </source>
</evidence>
<dbReference type="EMBL" id="CP002467">
    <property type="protein sequence ID" value="ADV83308.1"/>
    <property type="molecule type" value="Genomic_DNA"/>
</dbReference>
<dbReference type="InterPro" id="IPR041168">
    <property type="entry name" value="LodA_N"/>
</dbReference>
<dbReference type="RefSeq" id="WP_013569041.1">
    <property type="nucleotide sequence ID" value="NC_014963.1"/>
</dbReference>
<gene>
    <name evidence="3" type="ordered locus">AciPR4_2529</name>
</gene>
<feature type="domain" description="L-Lysine epsilon oxidase N-terminal" evidence="1">
    <location>
        <begin position="13"/>
        <end position="258"/>
    </location>
</feature>
<dbReference type="Pfam" id="PF17990">
    <property type="entry name" value="LodA_N"/>
    <property type="match status" value="1"/>
</dbReference>
<keyword evidence="4" id="KW-1185">Reference proteome</keyword>
<evidence type="ECO:0000259" key="2">
    <source>
        <dbReference type="Pfam" id="PF18417"/>
    </source>
</evidence>
<evidence type="ECO:0000313" key="3">
    <source>
        <dbReference type="EMBL" id="ADV83308.1"/>
    </source>
</evidence>
<dbReference type="CDD" id="cd14732">
    <property type="entry name" value="LodA"/>
    <property type="match status" value="1"/>
</dbReference>